<dbReference type="SUPFAM" id="SSF52096">
    <property type="entry name" value="ClpP/crotonase"/>
    <property type="match status" value="1"/>
</dbReference>
<dbReference type="PROSITE" id="PS00166">
    <property type="entry name" value="ENOYL_COA_HYDRATASE"/>
    <property type="match status" value="1"/>
</dbReference>
<dbReference type="EMBL" id="CP061281">
    <property type="protein sequence ID" value="QNS03014.1"/>
    <property type="molecule type" value="Genomic_DNA"/>
</dbReference>
<organism evidence="4 5">
    <name type="scientific">Streptomyces xanthii</name>
    <dbReference type="NCBI Taxonomy" id="2768069"/>
    <lineage>
        <taxon>Bacteria</taxon>
        <taxon>Bacillati</taxon>
        <taxon>Actinomycetota</taxon>
        <taxon>Actinomycetes</taxon>
        <taxon>Kitasatosporales</taxon>
        <taxon>Streptomycetaceae</taxon>
        <taxon>Streptomyces</taxon>
    </lineage>
</organism>
<protein>
    <submittedName>
        <fullName evidence="4">Crotonase/enoyl-CoA hydratase family protein</fullName>
    </submittedName>
</protein>
<dbReference type="RefSeq" id="WP_188335769.1">
    <property type="nucleotide sequence ID" value="NZ_CP061281.1"/>
</dbReference>
<evidence type="ECO:0000313" key="5">
    <source>
        <dbReference type="Proteomes" id="UP000516428"/>
    </source>
</evidence>
<accession>A0A7H1B2Q9</accession>
<dbReference type="AlphaFoldDB" id="A0A7H1B2Q9"/>
<dbReference type="NCBIfam" id="NF006108">
    <property type="entry name" value="PRK08259.1"/>
    <property type="match status" value="1"/>
</dbReference>
<dbReference type="PANTHER" id="PTHR43802">
    <property type="entry name" value="ENOYL-COA HYDRATASE"/>
    <property type="match status" value="1"/>
</dbReference>
<dbReference type="InterPro" id="IPR029045">
    <property type="entry name" value="ClpP/crotonase-like_dom_sf"/>
</dbReference>
<dbReference type="KEGG" id="sxn:IAG42_04835"/>
<comment type="similarity">
    <text evidence="1 2">Belongs to the enoyl-CoA hydratase/isomerase family.</text>
</comment>
<dbReference type="GO" id="GO:0003824">
    <property type="term" value="F:catalytic activity"/>
    <property type="evidence" value="ECO:0007669"/>
    <property type="project" value="InterPro"/>
</dbReference>
<dbReference type="CDD" id="cd06558">
    <property type="entry name" value="crotonase-like"/>
    <property type="match status" value="1"/>
</dbReference>
<evidence type="ECO:0000256" key="2">
    <source>
        <dbReference type="RuleBase" id="RU003707"/>
    </source>
</evidence>
<gene>
    <name evidence="4" type="ORF">IAG42_04835</name>
</gene>
<reference evidence="4 5" key="1">
    <citation type="submission" date="2020-09" db="EMBL/GenBank/DDBJ databases">
        <title>A novel species.</title>
        <authorList>
            <person name="Gao J."/>
        </authorList>
    </citation>
    <scope>NUCLEOTIDE SEQUENCE [LARGE SCALE GENOMIC DNA]</scope>
    <source>
        <strain evidence="4 5">CRXT-Y-14</strain>
    </source>
</reference>
<dbReference type="InterPro" id="IPR001753">
    <property type="entry name" value="Enoyl-CoA_hydra/iso"/>
</dbReference>
<evidence type="ECO:0000313" key="4">
    <source>
        <dbReference type="EMBL" id="QNS03014.1"/>
    </source>
</evidence>
<dbReference type="PANTHER" id="PTHR43802:SF1">
    <property type="entry name" value="IP11341P-RELATED"/>
    <property type="match status" value="1"/>
</dbReference>
<keyword evidence="5" id="KW-1185">Reference proteome</keyword>
<evidence type="ECO:0000256" key="3">
    <source>
        <dbReference type="SAM" id="MobiDB-lite"/>
    </source>
</evidence>
<feature type="compositionally biased region" description="Low complexity" evidence="3">
    <location>
        <begin position="257"/>
        <end position="275"/>
    </location>
</feature>
<dbReference type="Gene3D" id="3.90.226.10">
    <property type="entry name" value="2-enoyl-CoA Hydratase, Chain A, domain 1"/>
    <property type="match status" value="1"/>
</dbReference>
<dbReference type="Proteomes" id="UP000516428">
    <property type="component" value="Chromosome"/>
</dbReference>
<feature type="region of interest" description="Disordered" evidence="3">
    <location>
        <begin position="256"/>
        <end position="275"/>
    </location>
</feature>
<dbReference type="Gene3D" id="1.10.287.2460">
    <property type="match status" value="1"/>
</dbReference>
<proteinExistence type="inferred from homology"/>
<evidence type="ECO:0000256" key="1">
    <source>
        <dbReference type="ARBA" id="ARBA00005254"/>
    </source>
</evidence>
<dbReference type="InterPro" id="IPR018376">
    <property type="entry name" value="Enoyl-CoA_hyd/isom_CS"/>
</dbReference>
<sequence>MPSLNPPPSVRVERAGPVTTVVLSRPAARNAVDGPTAARLAAAFREFEADDTARVAVLWGEGGTFCAGADLKAVGTERGNRVAEDGDGPMGPTRLRLTKPVIAAVAGHAVAGGLELALWCDLRVAEEDAVFGVFCRRWGVPLIDGGTVRLPRIVGEGRALDLILTGRPVPAPEALAMGLVNRLVPPGRARGEAEELARRLADFPQACLRSDLASVRATAGMPEAEALRTEVRFGTGVLREGVEGAGRFVAGEGRHGAFGAPAGPDVPAPGSAEFE</sequence>
<dbReference type="Pfam" id="PF00378">
    <property type="entry name" value="ECH_1"/>
    <property type="match status" value="1"/>
</dbReference>
<name>A0A7H1B2Q9_9ACTN</name>